<dbReference type="SUPFAM" id="SSF158682">
    <property type="entry name" value="TerB-like"/>
    <property type="match status" value="1"/>
</dbReference>
<dbReference type="InterPro" id="IPR029024">
    <property type="entry name" value="TerB-like"/>
</dbReference>
<protein>
    <recommendedName>
        <fullName evidence="4">Inner membrane protein yebE</fullName>
    </recommendedName>
</protein>
<evidence type="ECO:0008006" key="4">
    <source>
        <dbReference type="Google" id="ProtNLM"/>
    </source>
</evidence>
<dbReference type="EMBL" id="CP015583">
    <property type="protein sequence ID" value="APT57375.1"/>
    <property type="molecule type" value="Genomic_DNA"/>
</dbReference>
<dbReference type="Pfam" id="PF04391">
    <property type="entry name" value="DUF533"/>
    <property type="match status" value="1"/>
</dbReference>
<evidence type="ECO:0000313" key="2">
    <source>
        <dbReference type="EMBL" id="APT57375.1"/>
    </source>
</evidence>
<dbReference type="AlphaFoldDB" id="A0A1L7AEY0"/>
<feature type="compositionally biased region" description="Polar residues" evidence="1">
    <location>
        <begin position="48"/>
        <end position="60"/>
    </location>
</feature>
<dbReference type="eggNOG" id="COG2979">
    <property type="taxonomic scope" value="Bacteria"/>
</dbReference>
<dbReference type="STRING" id="257708.RGI145_09975"/>
<proteinExistence type="predicted"/>
<accession>A0A1L7AEY0</accession>
<sequence length="294" mass="29526">MGRMIDAKNLLDRFLGQGGAAGALRQMAGGSTPARGTEPAPRQGGHSPWTNPGGTSTAGSGPNLPGVFSGGSMGNSLGGLADAARQAMGQSGKGGLAAGGVAGGLLGLLVGGGKKKSGLNRALTHGGAALLGALASRAYENWQKGQAPAQAPLATPQEAERVEQRFLPAAQPSPDGQPFELALIRAMIAAAKADGHIDAEEQRRIFAKVEEAGLDAEAKGFVFDALSAPAGVAEVAASAGTPEQAAELYLASRLAVDPDQPAERAYLEALAHRLKLPEGLPAHLDRQADGVAAG</sequence>
<dbReference type="InterPro" id="IPR007486">
    <property type="entry name" value="YebE"/>
</dbReference>
<gene>
    <name evidence="2" type="ORF">RGI145_09975</name>
</gene>
<name>A0A1L7AEY0_9PROT</name>
<dbReference type="CDD" id="cd07178">
    <property type="entry name" value="terB_like_YebE"/>
    <property type="match status" value="1"/>
</dbReference>
<dbReference type="Proteomes" id="UP000185494">
    <property type="component" value="Chromosome 1"/>
</dbReference>
<feature type="region of interest" description="Disordered" evidence="1">
    <location>
        <begin position="22"/>
        <end position="70"/>
    </location>
</feature>
<dbReference type="KEGG" id="rgi:RGI145_09975"/>
<evidence type="ECO:0000256" key="1">
    <source>
        <dbReference type="SAM" id="MobiDB-lite"/>
    </source>
</evidence>
<organism evidence="2 3">
    <name type="scientific">Roseomonas gilardii</name>
    <dbReference type="NCBI Taxonomy" id="257708"/>
    <lineage>
        <taxon>Bacteria</taxon>
        <taxon>Pseudomonadati</taxon>
        <taxon>Pseudomonadota</taxon>
        <taxon>Alphaproteobacteria</taxon>
        <taxon>Acetobacterales</taxon>
        <taxon>Roseomonadaceae</taxon>
        <taxon>Roseomonas</taxon>
    </lineage>
</organism>
<reference evidence="2 3" key="1">
    <citation type="submission" date="2016-05" db="EMBL/GenBank/DDBJ databases">
        <title>Complete Genome and Methylome Analysis of Psychrotrophic Bacterial Isolates from Antarctic Lake Untersee.</title>
        <authorList>
            <person name="Fomenkov A."/>
            <person name="Akimov V.N."/>
            <person name="Vasilyeva L.V."/>
            <person name="Andersen D."/>
            <person name="Vincze T."/>
            <person name="Roberts R.J."/>
        </authorList>
    </citation>
    <scope>NUCLEOTIDE SEQUENCE [LARGE SCALE GENOMIC DNA]</scope>
    <source>
        <strain evidence="2 3">U14-5</strain>
    </source>
</reference>
<evidence type="ECO:0000313" key="3">
    <source>
        <dbReference type="Proteomes" id="UP000185494"/>
    </source>
</evidence>